<evidence type="ECO:0000313" key="2">
    <source>
        <dbReference type="Proteomes" id="UP000031838"/>
    </source>
</evidence>
<reference evidence="1 2" key="2">
    <citation type="journal article" date="2016" name="Appl. Microbiol. Biotechnol.">
        <title>Mutations improving production and secretion of extracellular lipase by Burkholderia glumae PG1.</title>
        <authorList>
            <person name="Knapp A."/>
            <person name="Voget S."/>
            <person name="Gao R."/>
            <person name="Zaburannyi N."/>
            <person name="Krysciak D."/>
            <person name="Breuer M."/>
            <person name="Hauer B."/>
            <person name="Streit W.R."/>
            <person name="Muller R."/>
            <person name="Daniel R."/>
            <person name="Jaeger K.E."/>
        </authorList>
    </citation>
    <scope>NUCLEOTIDE SEQUENCE [LARGE SCALE GENOMIC DNA]</scope>
    <source>
        <strain evidence="1 2">PG1</strain>
    </source>
</reference>
<dbReference type="EMBL" id="CP002581">
    <property type="protein sequence ID" value="AJK48998.1"/>
    <property type="molecule type" value="Genomic_DNA"/>
</dbReference>
<evidence type="ECO:0000313" key="1">
    <source>
        <dbReference type="EMBL" id="AJK48998.1"/>
    </source>
</evidence>
<organism evidence="1 2">
    <name type="scientific">Burkholderia plantarii</name>
    <dbReference type="NCBI Taxonomy" id="41899"/>
    <lineage>
        <taxon>Bacteria</taxon>
        <taxon>Pseudomonadati</taxon>
        <taxon>Pseudomonadota</taxon>
        <taxon>Betaproteobacteria</taxon>
        <taxon>Burkholderiales</taxon>
        <taxon>Burkholderiaceae</taxon>
        <taxon>Burkholderia</taxon>
    </lineage>
</organism>
<dbReference type="Gene3D" id="3.40.30.10">
    <property type="entry name" value="Glutaredoxin"/>
    <property type="match status" value="1"/>
</dbReference>
<proteinExistence type="predicted"/>
<dbReference type="GO" id="GO:0004364">
    <property type="term" value="F:glutathione transferase activity"/>
    <property type="evidence" value="ECO:0007669"/>
    <property type="project" value="UniProtKB-EC"/>
</dbReference>
<sequence>MLTELPAITACLVRRHPEAGLAPAGPLGEARCRECRSWLAGRVHGISRAGRWRPHRFIGEPDRHDAIMRDGRRIIGEPARAIDTKLAAGNGYPVGDRFSVADPYLLAIHR</sequence>
<keyword evidence="2" id="KW-1185">Reference proteome</keyword>
<dbReference type="AlphaFoldDB" id="A0A0B6S040"/>
<accession>A0A0B6S040</accession>
<dbReference type="KEGG" id="bgp:BGL_2c09200"/>
<dbReference type="HOGENOM" id="CLU_2166209_0_0_4"/>
<protein>
    <submittedName>
        <fullName evidence="1">Glutathione S-transferase</fullName>
        <ecNumber evidence="1">2.5.1.18</ecNumber>
    </submittedName>
</protein>
<keyword evidence="1" id="KW-0808">Transferase</keyword>
<name>A0A0B6S040_BURPL</name>
<reference evidence="2" key="1">
    <citation type="submission" date="2011-03" db="EMBL/GenBank/DDBJ databases">
        <authorList>
            <person name="Voget S."/>
            <person name="Streit W.R."/>
            <person name="Jaeger K.E."/>
            <person name="Daniel R."/>
        </authorList>
    </citation>
    <scope>NUCLEOTIDE SEQUENCE [LARGE SCALE GENOMIC DNA]</scope>
    <source>
        <strain evidence="2">PG1</strain>
    </source>
</reference>
<dbReference type="Gene3D" id="1.20.1050.10">
    <property type="match status" value="1"/>
</dbReference>
<dbReference type="Proteomes" id="UP000031838">
    <property type="component" value="Chromosome 2"/>
</dbReference>
<dbReference type="SUPFAM" id="SSF47616">
    <property type="entry name" value="GST C-terminal domain-like"/>
    <property type="match status" value="1"/>
</dbReference>
<dbReference type="EC" id="2.5.1.18" evidence="1"/>
<dbReference type="InterPro" id="IPR036282">
    <property type="entry name" value="Glutathione-S-Trfase_C_sf"/>
</dbReference>
<dbReference type="RefSeq" id="WP_052498424.1">
    <property type="nucleotide sequence ID" value="NZ_CP002581.1"/>
</dbReference>
<gene>
    <name evidence="1" type="ORF">BGL_2c09200</name>
</gene>